<protein>
    <submittedName>
        <fullName evidence="2">DUF1127 domain-containing protein</fullName>
    </submittedName>
</protein>
<dbReference type="Proteomes" id="UP001596104">
    <property type="component" value="Unassembled WGS sequence"/>
</dbReference>
<evidence type="ECO:0000259" key="1">
    <source>
        <dbReference type="Pfam" id="PF06568"/>
    </source>
</evidence>
<keyword evidence="3" id="KW-1185">Reference proteome</keyword>
<dbReference type="RefSeq" id="WP_291675325.1">
    <property type="nucleotide sequence ID" value="NZ_JBHSLV010000078.1"/>
</dbReference>
<feature type="domain" description="YjiS-like" evidence="1">
    <location>
        <begin position="28"/>
        <end position="63"/>
    </location>
</feature>
<accession>A0ABW0HPL9</accession>
<evidence type="ECO:0000313" key="3">
    <source>
        <dbReference type="Proteomes" id="UP001596104"/>
    </source>
</evidence>
<organism evidence="2 3">
    <name type="scientific">Bosea vestrisii</name>
    <dbReference type="NCBI Taxonomy" id="151416"/>
    <lineage>
        <taxon>Bacteria</taxon>
        <taxon>Pseudomonadati</taxon>
        <taxon>Pseudomonadota</taxon>
        <taxon>Alphaproteobacteria</taxon>
        <taxon>Hyphomicrobiales</taxon>
        <taxon>Boseaceae</taxon>
        <taxon>Bosea</taxon>
    </lineage>
</organism>
<dbReference type="Pfam" id="PF06568">
    <property type="entry name" value="YjiS-like"/>
    <property type="match status" value="1"/>
</dbReference>
<gene>
    <name evidence="2" type="ORF">ACFPPC_30835</name>
</gene>
<sequence length="79" mass="8958">MAALLAMIARPMTTGTFVKPSKLLGACHRAIARYFARREAIARLREFSDAELRDIGLARNEIEPAVRGLKPRLPDWPRR</sequence>
<dbReference type="InterPro" id="IPR009506">
    <property type="entry name" value="YjiS-like"/>
</dbReference>
<evidence type="ECO:0000313" key="2">
    <source>
        <dbReference type="EMBL" id="MFC5397054.1"/>
    </source>
</evidence>
<name>A0ABW0HPL9_9HYPH</name>
<reference evidence="3" key="1">
    <citation type="journal article" date="2019" name="Int. J. Syst. Evol. Microbiol.">
        <title>The Global Catalogue of Microorganisms (GCM) 10K type strain sequencing project: providing services to taxonomists for standard genome sequencing and annotation.</title>
        <authorList>
            <consortium name="The Broad Institute Genomics Platform"/>
            <consortium name="The Broad Institute Genome Sequencing Center for Infectious Disease"/>
            <person name="Wu L."/>
            <person name="Ma J."/>
        </authorList>
    </citation>
    <scope>NUCLEOTIDE SEQUENCE [LARGE SCALE GENOMIC DNA]</scope>
    <source>
        <strain evidence="3">CGMCC 1.16326</strain>
    </source>
</reference>
<comment type="caution">
    <text evidence="2">The sequence shown here is derived from an EMBL/GenBank/DDBJ whole genome shotgun (WGS) entry which is preliminary data.</text>
</comment>
<dbReference type="EMBL" id="JBHSLV010000078">
    <property type="protein sequence ID" value="MFC5397054.1"/>
    <property type="molecule type" value="Genomic_DNA"/>
</dbReference>
<proteinExistence type="predicted"/>